<organism evidence="1 2">
    <name type="scientific">Phyllobacterium leguminum</name>
    <dbReference type="NCBI Taxonomy" id="314237"/>
    <lineage>
        <taxon>Bacteria</taxon>
        <taxon>Pseudomonadati</taxon>
        <taxon>Pseudomonadota</taxon>
        <taxon>Alphaproteobacteria</taxon>
        <taxon>Hyphomicrobiales</taxon>
        <taxon>Phyllobacteriaceae</taxon>
        <taxon>Phyllobacterium</taxon>
    </lineage>
</organism>
<name>A0A318T558_9HYPH</name>
<evidence type="ECO:0000313" key="1">
    <source>
        <dbReference type="EMBL" id="PYE89294.1"/>
    </source>
</evidence>
<proteinExistence type="predicted"/>
<dbReference type="AlphaFoldDB" id="A0A318T558"/>
<reference evidence="1 2" key="1">
    <citation type="submission" date="2018-06" db="EMBL/GenBank/DDBJ databases">
        <title>Genomic Encyclopedia of Type Strains, Phase III (KMG-III): the genomes of soil and plant-associated and newly described type strains.</title>
        <authorList>
            <person name="Whitman W."/>
        </authorList>
    </citation>
    <scope>NUCLEOTIDE SEQUENCE [LARGE SCALE GENOMIC DNA]</scope>
    <source>
        <strain evidence="1 2">ORS 1419</strain>
    </source>
</reference>
<keyword evidence="2" id="KW-1185">Reference proteome</keyword>
<dbReference type="Proteomes" id="UP000247454">
    <property type="component" value="Unassembled WGS sequence"/>
</dbReference>
<dbReference type="EMBL" id="QJTF01000004">
    <property type="protein sequence ID" value="PYE89294.1"/>
    <property type="molecule type" value="Genomic_DNA"/>
</dbReference>
<accession>A0A318T558</accession>
<evidence type="ECO:0000313" key="2">
    <source>
        <dbReference type="Proteomes" id="UP000247454"/>
    </source>
</evidence>
<protein>
    <submittedName>
        <fullName evidence="1">Uncharacterized protein</fullName>
    </submittedName>
</protein>
<gene>
    <name evidence="1" type="ORF">C7477_104133</name>
</gene>
<sequence>MVLTERVSDTQSANCPMRTIFQGTSYHIGNIKQKNGQVAKLNFA</sequence>
<comment type="caution">
    <text evidence="1">The sequence shown here is derived from an EMBL/GenBank/DDBJ whole genome shotgun (WGS) entry which is preliminary data.</text>
</comment>